<comment type="caution">
    <text evidence="9">The sequence shown here is derived from an EMBL/GenBank/DDBJ whole genome shotgun (WGS) entry which is preliminary data.</text>
</comment>
<comment type="similarity">
    <text evidence="2">Belongs to the FliH family.</text>
</comment>
<evidence type="ECO:0000256" key="7">
    <source>
        <dbReference type="SAM" id="Coils"/>
    </source>
</evidence>
<dbReference type="PANTHER" id="PTHR34982">
    <property type="entry name" value="YOP PROTEINS TRANSLOCATION PROTEIN L"/>
    <property type="match status" value="1"/>
</dbReference>
<evidence type="ECO:0000256" key="6">
    <source>
        <dbReference type="ARBA" id="ARBA00023225"/>
    </source>
</evidence>
<protein>
    <submittedName>
        <fullName evidence="9">Flagellar biosynthesis/type III secretory pathway protein FliH</fullName>
    </submittedName>
</protein>
<evidence type="ECO:0000256" key="4">
    <source>
        <dbReference type="ARBA" id="ARBA00022795"/>
    </source>
</evidence>
<gene>
    <name evidence="9" type="ORF">EDD71_12627</name>
</gene>
<dbReference type="AlphaFoldDB" id="A0A4R7KAZ9"/>
<dbReference type="Proteomes" id="UP000295325">
    <property type="component" value="Unassembled WGS sequence"/>
</dbReference>
<dbReference type="EMBL" id="SOAZ01000026">
    <property type="protein sequence ID" value="TDT50610.1"/>
    <property type="molecule type" value="Genomic_DNA"/>
</dbReference>
<proteinExistence type="inferred from homology"/>
<keyword evidence="9" id="KW-0966">Cell projection</keyword>
<comment type="function">
    <text evidence="1">Needed for flagellar regrowth and assembly.</text>
</comment>
<dbReference type="PANTHER" id="PTHR34982:SF1">
    <property type="entry name" value="FLAGELLAR ASSEMBLY PROTEIN FLIH"/>
    <property type="match status" value="1"/>
</dbReference>
<evidence type="ECO:0000313" key="9">
    <source>
        <dbReference type="EMBL" id="TDT50610.1"/>
    </source>
</evidence>
<keyword evidence="3" id="KW-0813">Transport</keyword>
<dbReference type="GO" id="GO:0015031">
    <property type="term" value="P:protein transport"/>
    <property type="evidence" value="ECO:0007669"/>
    <property type="project" value="UniProtKB-KW"/>
</dbReference>
<evidence type="ECO:0000256" key="2">
    <source>
        <dbReference type="ARBA" id="ARBA00006602"/>
    </source>
</evidence>
<feature type="domain" description="Flagellar assembly protein FliH/Type III secretion system HrpE" evidence="8">
    <location>
        <begin position="117"/>
        <end position="242"/>
    </location>
</feature>
<dbReference type="RefSeq" id="WP_133629051.1">
    <property type="nucleotide sequence ID" value="NZ_SOAZ01000026.1"/>
</dbReference>
<reference evidence="9 10" key="1">
    <citation type="submission" date="2019-03" db="EMBL/GenBank/DDBJ databases">
        <title>Genomic Encyclopedia of Type Strains, Phase IV (KMG-IV): sequencing the most valuable type-strain genomes for metagenomic binning, comparative biology and taxonomic classification.</title>
        <authorList>
            <person name="Goeker M."/>
        </authorList>
    </citation>
    <scope>NUCLEOTIDE SEQUENCE [LARGE SCALE GENOMIC DNA]</scope>
    <source>
        <strain evidence="9 10">DSM 24455</strain>
    </source>
</reference>
<organism evidence="9 10">
    <name type="scientific">Fonticella tunisiensis</name>
    <dbReference type="NCBI Taxonomy" id="1096341"/>
    <lineage>
        <taxon>Bacteria</taxon>
        <taxon>Bacillati</taxon>
        <taxon>Bacillota</taxon>
        <taxon>Clostridia</taxon>
        <taxon>Eubacteriales</taxon>
        <taxon>Clostridiaceae</taxon>
        <taxon>Fonticella</taxon>
    </lineage>
</organism>
<accession>A0A4R7KAZ9</accession>
<keyword evidence="5" id="KW-0653">Protein transport</keyword>
<keyword evidence="4" id="KW-1005">Bacterial flagellum biogenesis</keyword>
<evidence type="ECO:0000256" key="1">
    <source>
        <dbReference type="ARBA" id="ARBA00003041"/>
    </source>
</evidence>
<keyword evidence="10" id="KW-1185">Reference proteome</keyword>
<keyword evidence="6" id="KW-1006">Bacterial flagellum protein export</keyword>
<name>A0A4R7KAZ9_9CLOT</name>
<keyword evidence="9" id="KW-0969">Cilium</keyword>
<evidence type="ECO:0000256" key="3">
    <source>
        <dbReference type="ARBA" id="ARBA00022448"/>
    </source>
</evidence>
<dbReference type="InterPro" id="IPR018035">
    <property type="entry name" value="Flagellar_FliH/T3SS_HrpE"/>
</dbReference>
<dbReference type="InterPro" id="IPR051472">
    <property type="entry name" value="T3SS_Stator/FliH"/>
</dbReference>
<evidence type="ECO:0000256" key="5">
    <source>
        <dbReference type="ARBA" id="ARBA00022927"/>
    </source>
</evidence>
<feature type="coiled-coil region" evidence="7">
    <location>
        <begin position="68"/>
        <end position="126"/>
    </location>
</feature>
<dbReference type="GO" id="GO:0005829">
    <property type="term" value="C:cytosol"/>
    <property type="evidence" value="ECO:0007669"/>
    <property type="project" value="TreeGrafter"/>
</dbReference>
<dbReference type="Pfam" id="PF02108">
    <property type="entry name" value="FliH"/>
    <property type="match status" value="1"/>
</dbReference>
<sequence length="255" mass="28868">MQLSYRILKSTIVEKDKLVFPPVIEKIIGNSHSSEANNFNFGEIYERIIKEANDVKSQIIKGAEEKAKEIINTALQEVENIKASAKDEGYQCGFRKGYEEGYSYGLNEAKNEVDAMVKDAEDYVKKCHEASRKYIEETKDEIIGLSVQIARKILNTELTVNTEAIYKMAESIISKAIDKRQIVLKVNPQDFNIVKNRKDDLSIYVEDPNNLIIIADSSLRQGSIKAETPSGFIDGDIDTQLEIILKNLLEGKYHD</sequence>
<evidence type="ECO:0000259" key="8">
    <source>
        <dbReference type="Pfam" id="PF02108"/>
    </source>
</evidence>
<evidence type="ECO:0000313" key="10">
    <source>
        <dbReference type="Proteomes" id="UP000295325"/>
    </source>
</evidence>
<dbReference type="OrthoDB" id="1805933at2"/>
<dbReference type="GO" id="GO:0044781">
    <property type="term" value="P:bacterial-type flagellum organization"/>
    <property type="evidence" value="ECO:0007669"/>
    <property type="project" value="UniProtKB-KW"/>
</dbReference>
<keyword evidence="7" id="KW-0175">Coiled coil</keyword>
<keyword evidence="9" id="KW-0282">Flagellum</keyword>